<dbReference type="EC" id="2.6.1.9" evidence="12"/>
<evidence type="ECO:0000313" key="15">
    <source>
        <dbReference type="Proteomes" id="UP000483362"/>
    </source>
</evidence>
<dbReference type="PANTHER" id="PTHR42885:SF2">
    <property type="entry name" value="HISTIDINOL-PHOSPHATE AMINOTRANSFERASE"/>
    <property type="match status" value="1"/>
</dbReference>
<dbReference type="Pfam" id="PF00155">
    <property type="entry name" value="Aminotran_1_2"/>
    <property type="match status" value="1"/>
</dbReference>
<dbReference type="InterPro" id="IPR001917">
    <property type="entry name" value="Aminotrans_II_pyridoxalP_BS"/>
</dbReference>
<dbReference type="Gene3D" id="3.90.1150.10">
    <property type="entry name" value="Aspartate Aminotransferase, domain 1"/>
    <property type="match status" value="1"/>
</dbReference>
<evidence type="ECO:0000256" key="7">
    <source>
        <dbReference type="ARBA" id="ARBA00022605"/>
    </source>
</evidence>
<proteinExistence type="inferred from homology"/>
<evidence type="ECO:0000256" key="2">
    <source>
        <dbReference type="ARBA" id="ARBA00005011"/>
    </source>
</evidence>
<reference evidence="14 15" key="1">
    <citation type="submission" date="2019-08" db="EMBL/GenBank/DDBJ databases">
        <title>In-depth cultivation of the pig gut microbiome towards novel bacterial diversity and tailored functional studies.</title>
        <authorList>
            <person name="Wylensek D."/>
            <person name="Hitch T.C.A."/>
            <person name="Clavel T."/>
        </authorList>
    </citation>
    <scope>NUCLEOTIDE SEQUENCE [LARGE SCALE GENOMIC DNA]</scope>
    <source>
        <strain evidence="14 15">Oil-RF-744-WCA-WT-10</strain>
    </source>
</reference>
<organism evidence="14 15">
    <name type="scientific">Sodaliphilus pleomorphus</name>
    <dbReference type="NCBI Taxonomy" id="2606626"/>
    <lineage>
        <taxon>Bacteria</taxon>
        <taxon>Pseudomonadati</taxon>
        <taxon>Bacteroidota</taxon>
        <taxon>Bacteroidia</taxon>
        <taxon>Bacteroidales</taxon>
        <taxon>Muribaculaceae</taxon>
        <taxon>Sodaliphilus</taxon>
    </lineage>
</organism>
<evidence type="ECO:0000256" key="9">
    <source>
        <dbReference type="ARBA" id="ARBA00022898"/>
    </source>
</evidence>
<comment type="caution">
    <text evidence="14">The sequence shown here is derived from an EMBL/GenBank/DDBJ whole genome shotgun (WGS) entry which is preliminary data.</text>
</comment>
<evidence type="ECO:0000256" key="1">
    <source>
        <dbReference type="ARBA" id="ARBA00001933"/>
    </source>
</evidence>
<evidence type="ECO:0000259" key="13">
    <source>
        <dbReference type="Pfam" id="PF00155"/>
    </source>
</evidence>
<dbReference type="CDD" id="cd00609">
    <property type="entry name" value="AAT_like"/>
    <property type="match status" value="1"/>
</dbReference>
<dbReference type="InterPro" id="IPR015424">
    <property type="entry name" value="PyrdxlP-dep_Trfase"/>
</dbReference>
<dbReference type="SUPFAM" id="SSF53383">
    <property type="entry name" value="PLP-dependent transferases"/>
    <property type="match status" value="1"/>
</dbReference>
<name>A0A6L5XGJ8_9BACT</name>
<keyword evidence="10 12" id="KW-0368">Histidine biosynthesis</keyword>
<dbReference type="UniPathway" id="UPA00031">
    <property type="reaction ID" value="UER00012"/>
</dbReference>
<dbReference type="PROSITE" id="PS00599">
    <property type="entry name" value="AA_TRANSFER_CLASS_2"/>
    <property type="match status" value="1"/>
</dbReference>
<dbReference type="Proteomes" id="UP000483362">
    <property type="component" value="Unassembled WGS sequence"/>
</dbReference>
<evidence type="ECO:0000256" key="10">
    <source>
        <dbReference type="ARBA" id="ARBA00023102"/>
    </source>
</evidence>
<evidence type="ECO:0000256" key="8">
    <source>
        <dbReference type="ARBA" id="ARBA00022679"/>
    </source>
</evidence>
<dbReference type="Gene3D" id="3.40.640.10">
    <property type="entry name" value="Type I PLP-dependent aspartate aminotransferase-like (Major domain)"/>
    <property type="match status" value="1"/>
</dbReference>
<dbReference type="AlphaFoldDB" id="A0A6L5XGJ8"/>
<comment type="catalytic activity">
    <reaction evidence="11 12">
        <text>L-histidinol phosphate + 2-oxoglutarate = 3-(imidazol-4-yl)-2-oxopropyl phosphate + L-glutamate</text>
        <dbReference type="Rhea" id="RHEA:23744"/>
        <dbReference type="ChEBI" id="CHEBI:16810"/>
        <dbReference type="ChEBI" id="CHEBI:29985"/>
        <dbReference type="ChEBI" id="CHEBI:57766"/>
        <dbReference type="ChEBI" id="CHEBI:57980"/>
        <dbReference type="EC" id="2.6.1.9"/>
    </reaction>
</comment>
<dbReference type="InterPro" id="IPR015422">
    <property type="entry name" value="PyrdxlP-dep_Trfase_small"/>
</dbReference>
<evidence type="ECO:0000256" key="5">
    <source>
        <dbReference type="ARBA" id="ARBA00011738"/>
    </source>
</evidence>
<feature type="domain" description="Aminotransferase class I/classII large" evidence="13">
    <location>
        <begin position="34"/>
        <end position="342"/>
    </location>
</feature>
<gene>
    <name evidence="12 14" type="primary">hisC</name>
    <name evidence="14" type="ORF">FYJ29_12920</name>
</gene>
<keyword evidence="9 12" id="KW-0663">Pyridoxal phosphate</keyword>
<keyword evidence="7 12" id="KW-0028">Amino-acid biosynthesis</keyword>
<dbReference type="GO" id="GO:0004400">
    <property type="term" value="F:histidinol-phosphate transaminase activity"/>
    <property type="evidence" value="ECO:0007669"/>
    <property type="project" value="UniProtKB-UniRule"/>
</dbReference>
<dbReference type="HAMAP" id="MF_01023">
    <property type="entry name" value="HisC_aminotrans_2"/>
    <property type="match status" value="1"/>
</dbReference>
<comment type="pathway">
    <text evidence="3">Lipid metabolism.</text>
</comment>
<evidence type="ECO:0000256" key="11">
    <source>
        <dbReference type="ARBA" id="ARBA00047481"/>
    </source>
</evidence>
<dbReference type="InterPro" id="IPR004839">
    <property type="entry name" value="Aminotransferase_I/II_large"/>
</dbReference>
<dbReference type="InterPro" id="IPR005861">
    <property type="entry name" value="HisP_aminotrans"/>
</dbReference>
<dbReference type="NCBIfam" id="TIGR01141">
    <property type="entry name" value="hisC"/>
    <property type="match status" value="1"/>
</dbReference>
<comment type="cofactor">
    <cofactor evidence="1 12">
        <name>pyridoxal 5'-phosphate</name>
        <dbReference type="ChEBI" id="CHEBI:597326"/>
    </cofactor>
</comment>
<protein>
    <recommendedName>
        <fullName evidence="12">Histidinol-phosphate aminotransferase</fullName>
        <ecNumber evidence="12">2.6.1.9</ecNumber>
    </recommendedName>
    <alternativeName>
        <fullName evidence="12">Imidazole acetol-phosphate transaminase</fullName>
    </alternativeName>
</protein>
<evidence type="ECO:0000256" key="6">
    <source>
        <dbReference type="ARBA" id="ARBA00022576"/>
    </source>
</evidence>
<accession>A0A6L5XGJ8</accession>
<dbReference type="PANTHER" id="PTHR42885">
    <property type="entry name" value="HISTIDINOL-PHOSPHATE AMINOTRANSFERASE-RELATED"/>
    <property type="match status" value="1"/>
</dbReference>
<evidence type="ECO:0000313" key="14">
    <source>
        <dbReference type="EMBL" id="MSS18649.1"/>
    </source>
</evidence>
<comment type="similarity">
    <text evidence="4 12">Belongs to the class-II pyridoxal-phosphate-dependent aminotransferase family. Histidinol-phosphate aminotransferase subfamily.</text>
</comment>
<keyword evidence="6 12" id="KW-0032">Aminotransferase</keyword>
<feature type="modified residue" description="N6-(pyridoxal phosphate)lysine" evidence="12">
    <location>
        <position position="207"/>
    </location>
</feature>
<dbReference type="RefSeq" id="WP_154328065.1">
    <property type="nucleotide sequence ID" value="NZ_CP045696.1"/>
</dbReference>
<keyword evidence="15" id="KW-1185">Reference proteome</keyword>
<evidence type="ECO:0000256" key="3">
    <source>
        <dbReference type="ARBA" id="ARBA00005189"/>
    </source>
</evidence>
<dbReference type="EMBL" id="VULT01000028">
    <property type="protein sequence ID" value="MSS18649.1"/>
    <property type="molecule type" value="Genomic_DNA"/>
</dbReference>
<keyword evidence="8 12" id="KW-0808">Transferase</keyword>
<dbReference type="GO" id="GO:0030170">
    <property type="term" value="F:pyridoxal phosphate binding"/>
    <property type="evidence" value="ECO:0007669"/>
    <property type="project" value="InterPro"/>
</dbReference>
<comment type="subunit">
    <text evidence="5 12">Homodimer.</text>
</comment>
<evidence type="ECO:0000256" key="4">
    <source>
        <dbReference type="ARBA" id="ARBA00007970"/>
    </source>
</evidence>
<evidence type="ECO:0000256" key="12">
    <source>
        <dbReference type="HAMAP-Rule" id="MF_01023"/>
    </source>
</evidence>
<dbReference type="GO" id="GO:0000105">
    <property type="term" value="P:L-histidine biosynthetic process"/>
    <property type="evidence" value="ECO:0007669"/>
    <property type="project" value="UniProtKB-UniRule"/>
</dbReference>
<sequence length="348" mass="38562">MTDFDINSLVRPCIQALEPYSCARNEFHGQASVWLDANESPYNAPFNRYPDPLQAQVKAKLAQVKGVEAGNIFLGNGSDECIDLVYRVFCEPKTDNVVAMSPSYGMYEVCAHINDVAYRKVPLRPDFSLDVQALLGAVTPHTKAIFLCSPNNPTGNAIDTLLIERILDQAGCLVVVDEAYADFSSQPSMRHKLARHPNLIVLSTFSKAWASAGVRLGMAFASRAIVELFNKVKYPYNVNCLTQQYALEHLKKLDQLAGWRNAILAERGRLIDALARLPQVLKTYPTDANFVLVKTVDADGIYAHLCREGIVVRNRNRVEQCLGCLRITVGTPQENDAVINAISNYGNK</sequence>
<dbReference type="InterPro" id="IPR015421">
    <property type="entry name" value="PyrdxlP-dep_Trfase_major"/>
</dbReference>
<comment type="pathway">
    <text evidence="2 12">Amino-acid biosynthesis; L-histidine biosynthesis; L-histidine from 5-phospho-alpha-D-ribose 1-diphosphate: step 7/9.</text>
</comment>